<dbReference type="InterPro" id="IPR000436">
    <property type="entry name" value="Sushi_SCR_CCP_dom"/>
</dbReference>
<feature type="disulfide bond" evidence="6">
    <location>
        <begin position="228"/>
        <end position="271"/>
    </location>
</feature>
<feature type="domain" description="Sushi" evidence="8">
    <location>
        <begin position="93"/>
        <end position="154"/>
    </location>
</feature>
<dbReference type="InterPro" id="IPR035976">
    <property type="entry name" value="Sushi/SCR/CCP_sf"/>
</dbReference>
<feature type="disulfide bond" evidence="6">
    <location>
        <begin position="584"/>
        <end position="611"/>
    </location>
</feature>
<dbReference type="Proteomes" id="UP000694393">
    <property type="component" value="Unplaced"/>
</dbReference>
<reference evidence="9" key="2">
    <citation type="submission" date="2025-09" db="UniProtKB">
        <authorList>
            <consortium name="Ensembl"/>
        </authorList>
    </citation>
    <scope>IDENTIFICATION</scope>
</reference>
<keyword evidence="2 7" id="KW-0732">Signal</keyword>
<dbReference type="PANTHER" id="PTHR19325:SF551">
    <property type="entry name" value="ZONA PELLUCIDA SPERM-BINDING PROTEIN 3 RECEPTOR"/>
    <property type="match status" value="1"/>
</dbReference>
<feature type="domain" description="Sushi" evidence="8">
    <location>
        <begin position="30"/>
        <end position="92"/>
    </location>
</feature>
<comment type="caution">
    <text evidence="6">Lacks conserved residue(s) required for the propagation of feature annotation.</text>
</comment>
<feature type="domain" description="Sushi" evidence="8">
    <location>
        <begin position="350"/>
        <end position="410"/>
    </location>
</feature>
<feature type="disulfide bond" evidence="6">
    <location>
        <begin position="352"/>
        <end position="395"/>
    </location>
</feature>
<feature type="domain" description="Sushi" evidence="8">
    <location>
        <begin position="429"/>
        <end position="493"/>
    </location>
</feature>
<feature type="domain" description="Sushi" evidence="8">
    <location>
        <begin position="494"/>
        <end position="552"/>
    </location>
</feature>
<evidence type="ECO:0000256" key="3">
    <source>
        <dbReference type="ARBA" id="ARBA00022737"/>
    </source>
</evidence>
<feature type="disulfide bond" evidence="6">
    <location>
        <begin position="431"/>
        <end position="474"/>
    </location>
</feature>
<dbReference type="InterPro" id="IPR050350">
    <property type="entry name" value="Compl-Cell_Adhes-Reg"/>
</dbReference>
<feature type="domain" description="Sushi" evidence="8">
    <location>
        <begin position="554"/>
        <end position="613"/>
    </location>
</feature>
<evidence type="ECO:0000256" key="2">
    <source>
        <dbReference type="ARBA" id="ARBA00022729"/>
    </source>
</evidence>
<keyword evidence="4 6" id="KW-1015">Disulfide bond</keyword>
<feature type="disulfide bond" evidence="6">
    <location>
        <begin position="523"/>
        <end position="550"/>
    </location>
</feature>
<dbReference type="AlphaFoldDB" id="A0A8C8S7G1"/>
<keyword evidence="5" id="KW-0325">Glycoprotein</keyword>
<dbReference type="CDD" id="cd00033">
    <property type="entry name" value="CCP"/>
    <property type="match status" value="10"/>
</dbReference>
<feature type="domain" description="Sushi" evidence="8">
    <location>
        <begin position="614"/>
        <end position="682"/>
    </location>
</feature>
<protein>
    <submittedName>
        <fullName evidence="9">Complement component 4 binding protein alpha</fullName>
    </submittedName>
</protein>
<dbReference type="PANTHER" id="PTHR19325">
    <property type="entry name" value="COMPLEMENT COMPONENT-RELATED SUSHI DOMAIN-CONTAINING"/>
    <property type="match status" value="1"/>
</dbReference>
<dbReference type="FunFam" id="2.10.70.10:FF:000014">
    <property type="entry name" value="Membrane cofactor protein"/>
    <property type="match status" value="3"/>
</dbReference>
<feature type="domain" description="Sushi" evidence="8">
    <location>
        <begin position="155"/>
        <end position="225"/>
    </location>
</feature>
<accession>A0A8C8S7G1</accession>
<dbReference type="Gene3D" id="1.20.5.3730">
    <property type="match status" value="1"/>
</dbReference>
<keyword evidence="1 6" id="KW-0768">Sushi</keyword>
<name>A0A8C8S7G1_9SAUR</name>
<proteinExistence type="predicted"/>
<dbReference type="Gene3D" id="2.10.70.10">
    <property type="entry name" value="Complement Module, domain 1"/>
    <property type="match status" value="10"/>
</dbReference>
<evidence type="ECO:0000313" key="9">
    <source>
        <dbReference type="Ensembl" id="ENSPCEP00000016779.1"/>
    </source>
</evidence>
<keyword evidence="10" id="KW-1185">Reference proteome</keyword>
<feature type="chain" id="PRO_5034773273" evidence="7">
    <location>
        <begin position="31"/>
        <end position="733"/>
    </location>
</feature>
<evidence type="ECO:0000313" key="10">
    <source>
        <dbReference type="Proteomes" id="UP000694393"/>
    </source>
</evidence>
<reference evidence="9" key="1">
    <citation type="submission" date="2025-08" db="UniProtKB">
        <authorList>
            <consortium name="Ensembl"/>
        </authorList>
    </citation>
    <scope>IDENTIFICATION</scope>
</reference>
<feature type="disulfide bond" evidence="6">
    <location>
        <begin position="63"/>
        <end position="90"/>
    </location>
</feature>
<dbReference type="SUPFAM" id="SSF57535">
    <property type="entry name" value="Complement control module/SCR domain"/>
    <property type="match status" value="10"/>
</dbReference>
<dbReference type="Pfam" id="PF00084">
    <property type="entry name" value="Sushi"/>
    <property type="match status" value="10"/>
</dbReference>
<feature type="domain" description="Sushi" evidence="8">
    <location>
        <begin position="287"/>
        <end position="349"/>
    </location>
</feature>
<feature type="signal peptide" evidence="7">
    <location>
        <begin position="1"/>
        <end position="30"/>
    </location>
</feature>
<feature type="domain" description="Sushi" evidence="8">
    <location>
        <begin position="226"/>
        <end position="286"/>
    </location>
</feature>
<dbReference type="Ensembl" id="ENSPCET00000017370.1">
    <property type="protein sequence ID" value="ENSPCEP00000016779.1"/>
    <property type="gene ID" value="ENSPCEG00000013195.1"/>
</dbReference>
<evidence type="ECO:0000256" key="7">
    <source>
        <dbReference type="SAM" id="SignalP"/>
    </source>
</evidence>
<dbReference type="FunFam" id="2.10.70.10:FF:000055">
    <property type="entry name" value="Complement decay-accelerating factor, GPI-anchored"/>
    <property type="match status" value="1"/>
</dbReference>
<evidence type="ECO:0000256" key="5">
    <source>
        <dbReference type="ARBA" id="ARBA00023180"/>
    </source>
</evidence>
<evidence type="ECO:0000256" key="6">
    <source>
        <dbReference type="PROSITE-ProRule" id="PRU00302"/>
    </source>
</evidence>
<evidence type="ECO:0000256" key="4">
    <source>
        <dbReference type="ARBA" id="ARBA00023157"/>
    </source>
</evidence>
<keyword evidence="3" id="KW-0677">Repeat</keyword>
<dbReference type="PROSITE" id="PS50923">
    <property type="entry name" value="SUSHI"/>
    <property type="match status" value="10"/>
</dbReference>
<dbReference type="SMART" id="SM00032">
    <property type="entry name" value="CCP"/>
    <property type="match status" value="10"/>
</dbReference>
<organism evidence="9 10">
    <name type="scientific">Pelusios castaneus</name>
    <name type="common">West African mud turtle</name>
    <dbReference type="NCBI Taxonomy" id="367368"/>
    <lineage>
        <taxon>Eukaryota</taxon>
        <taxon>Metazoa</taxon>
        <taxon>Chordata</taxon>
        <taxon>Craniata</taxon>
        <taxon>Vertebrata</taxon>
        <taxon>Euteleostomi</taxon>
        <taxon>Archelosauria</taxon>
        <taxon>Testudinata</taxon>
        <taxon>Testudines</taxon>
        <taxon>Pleurodira</taxon>
        <taxon>Pelomedusidae</taxon>
        <taxon>Pelusios</taxon>
    </lineage>
</organism>
<evidence type="ECO:0000256" key="1">
    <source>
        <dbReference type="ARBA" id="ARBA00022659"/>
    </source>
</evidence>
<evidence type="ECO:0000259" key="8">
    <source>
        <dbReference type="PROSITE" id="PS50923"/>
    </source>
</evidence>
<sequence>MVSLKPGEQHYSTATIRLLLAAAFIVAVHGDCGVPPHFSFAELKEEYRRNKAFAVGDKVEYVCRPGYTRVFKSTLECTKYSLWSENRVFCKARSCPHPGEPENGRLVILTDLTFGATVNFNCEEGYRLIGNAERKCVLEGSQVRWDKEIPYCQLIPCGPPPEIEHGTHTGTLMEEFNYGTSVTYRCNGAAKEGVPFSLIGEASIHCTSKDNVNGEWSAPAPQCKAIRCPQPKVDKGKQMTGYSPIYTYRASVMFECVSPYYTLKGSSILECDENNSWAPQLPVCERSSCDEPPYIHNTDHNSSNSRLFPAGTVVKYDCIRGYELIPGMSSLITCQKDFTWSGRREFCQKIRCQHPDVKNGRVERGSKEIYVYEDKVTIVCNSGYTLKSGTGQSKCKYNREWEPALPVCEPGILKKILSFLFGNDVDTEKACQSPPLINGGRHDAENGQFLPIGSVVKYSCYGGWLLVGERSIKCIAGDEETARWQGDAPQCQEIVCPRPHIENGRHETAREKYRFRESITLKCNRGYNLEGHNTSTCTENGSWQPPLPACSLKIRCPKPVIENGKQIPASGMEYTYGSTVEFQCDSGYTLEGNKSINCDTNAKWNPPVPSCVKAGCPKPDLQNGGMVNGSDKKVWYNMNENITFMCSPGYQFSDAWYLSEKDNLTITCSADGTWTMLPKCEKQSNAPVCKMVRKSKEFLRCGVPLEELKTLLEIQKLFLEIQKLKKDLKKYNG</sequence>